<comment type="caution">
    <text evidence="2">The sequence shown here is derived from an EMBL/GenBank/DDBJ whole genome shotgun (WGS) entry which is preliminary data.</text>
</comment>
<gene>
    <name evidence="2" type="ORF">Aspvir_009105</name>
</gene>
<dbReference type="EMBL" id="BOPL01000007">
    <property type="protein sequence ID" value="GIK05006.1"/>
    <property type="molecule type" value="Genomic_DNA"/>
</dbReference>
<protein>
    <submittedName>
        <fullName evidence="2">Uncharacterized protein</fullName>
    </submittedName>
</protein>
<dbReference type="AlphaFoldDB" id="A0A9P3F8G0"/>
<proteinExistence type="predicted"/>
<feature type="region of interest" description="Disordered" evidence="1">
    <location>
        <begin position="46"/>
        <end position="68"/>
    </location>
</feature>
<dbReference type="Proteomes" id="UP000710440">
    <property type="component" value="Unassembled WGS sequence"/>
</dbReference>
<sequence length="68" mass="7164">MASYVEIGGIHVDFNANIIMFAIFVSEMQPPAPVCVPLSITSTATTTTTSTTGRAGSKRQGASFQKVK</sequence>
<name>A0A9P3F8G0_ASPVI</name>
<evidence type="ECO:0000313" key="2">
    <source>
        <dbReference type="EMBL" id="GIK05006.1"/>
    </source>
</evidence>
<dbReference type="GeneID" id="66937087"/>
<dbReference type="RefSeq" id="XP_043128192.1">
    <property type="nucleotide sequence ID" value="XM_043272257.1"/>
</dbReference>
<accession>A0A9P3F8G0</accession>
<organism evidence="2 3">
    <name type="scientific">Aspergillus viridinutans</name>
    <dbReference type="NCBI Taxonomy" id="75553"/>
    <lineage>
        <taxon>Eukaryota</taxon>
        <taxon>Fungi</taxon>
        <taxon>Dikarya</taxon>
        <taxon>Ascomycota</taxon>
        <taxon>Pezizomycotina</taxon>
        <taxon>Eurotiomycetes</taxon>
        <taxon>Eurotiomycetidae</taxon>
        <taxon>Eurotiales</taxon>
        <taxon>Aspergillaceae</taxon>
        <taxon>Aspergillus</taxon>
        <taxon>Aspergillus subgen. Fumigati</taxon>
    </lineage>
</organism>
<evidence type="ECO:0000313" key="3">
    <source>
        <dbReference type="Proteomes" id="UP000710440"/>
    </source>
</evidence>
<evidence type="ECO:0000256" key="1">
    <source>
        <dbReference type="SAM" id="MobiDB-lite"/>
    </source>
</evidence>
<reference evidence="2 3" key="1">
    <citation type="submission" date="2021-02" db="EMBL/GenBank/DDBJ databases">
        <title>Pan-genome distribution and transcriptional activeness of fungal secondary metabolism genes in Aspergillus section Fumigati.</title>
        <authorList>
            <person name="Takahashi H."/>
            <person name="Umemura M."/>
            <person name="Ninomiya A."/>
            <person name="Kusuya Y."/>
            <person name="Urayama S."/>
            <person name="Shimizu M."/>
            <person name="Watanabe A."/>
            <person name="Kamei K."/>
            <person name="Yaguchi T."/>
            <person name="Hagiwara D."/>
        </authorList>
    </citation>
    <scope>NUCLEOTIDE SEQUENCE [LARGE SCALE GENOMIC DNA]</scope>
    <source>
        <strain evidence="2 3">IFM 47045</strain>
    </source>
</reference>
<dbReference type="OrthoDB" id="4504376at2759"/>
<keyword evidence="3" id="KW-1185">Reference proteome</keyword>